<feature type="transmembrane region" description="Helical" evidence="2">
    <location>
        <begin position="56"/>
        <end position="77"/>
    </location>
</feature>
<evidence type="ECO:0000256" key="1">
    <source>
        <dbReference type="SAM" id="MobiDB-lite"/>
    </source>
</evidence>
<keyword evidence="2" id="KW-1133">Transmembrane helix</keyword>
<feature type="compositionally biased region" description="Basic and acidic residues" evidence="1">
    <location>
        <begin position="1"/>
        <end position="15"/>
    </location>
</feature>
<accession>A0A378X173</accession>
<sequence length="222" mass="23664">MTTFRDDIDTSREPDPAIAPETTTSAEAKPSAERTRTTRAASALRPNKALGGSVKITTLVIAALVACLAGSSVFFGWQAHTQSDRLASMRADEADRGHAEKVALDYATGAADMDFKDLQAWQKRLTANTTPELSNKLKQAAGSMEQIITPLQWTSSATPIVAKVRSDTNGQFSVDCFVSVLTKNAQAPDGVQSTATYRLTIDKNAGWTITDVGGIDSALAKK</sequence>
<name>A0A378X173_9NOCA</name>
<dbReference type="AlphaFoldDB" id="A0A378X173"/>
<proteinExistence type="predicted"/>
<reference evidence="3 4" key="1">
    <citation type="submission" date="2018-06" db="EMBL/GenBank/DDBJ databases">
        <authorList>
            <consortium name="Pathogen Informatics"/>
            <person name="Doyle S."/>
        </authorList>
    </citation>
    <scope>NUCLEOTIDE SEQUENCE [LARGE SCALE GENOMIC DNA]</scope>
    <source>
        <strain evidence="3 4">NCTC13184</strain>
    </source>
</reference>
<keyword evidence="2" id="KW-0472">Membrane</keyword>
<gene>
    <name evidence="3" type="ORF">NCTC13184_04949</name>
</gene>
<organism evidence="3 4">
    <name type="scientific">Nocardia africana</name>
    <dbReference type="NCBI Taxonomy" id="134964"/>
    <lineage>
        <taxon>Bacteria</taxon>
        <taxon>Bacillati</taxon>
        <taxon>Actinomycetota</taxon>
        <taxon>Actinomycetes</taxon>
        <taxon>Mycobacteriales</taxon>
        <taxon>Nocardiaceae</taxon>
        <taxon>Nocardia</taxon>
    </lineage>
</organism>
<evidence type="ECO:0008006" key="5">
    <source>
        <dbReference type="Google" id="ProtNLM"/>
    </source>
</evidence>
<protein>
    <recommendedName>
        <fullName evidence="5">Mce-associated membrane protein</fullName>
    </recommendedName>
</protein>
<dbReference type="EMBL" id="UGRU01000001">
    <property type="protein sequence ID" value="SUA46424.1"/>
    <property type="molecule type" value="Genomic_DNA"/>
</dbReference>
<feature type="region of interest" description="Disordered" evidence="1">
    <location>
        <begin position="1"/>
        <end position="42"/>
    </location>
</feature>
<evidence type="ECO:0000256" key="2">
    <source>
        <dbReference type="SAM" id="Phobius"/>
    </source>
</evidence>
<evidence type="ECO:0000313" key="4">
    <source>
        <dbReference type="Proteomes" id="UP000255082"/>
    </source>
</evidence>
<dbReference type="Proteomes" id="UP000255082">
    <property type="component" value="Unassembled WGS sequence"/>
</dbReference>
<dbReference type="RefSeq" id="WP_227995045.1">
    <property type="nucleotide sequence ID" value="NZ_JAJFOE010000001.1"/>
</dbReference>
<keyword evidence="2" id="KW-0812">Transmembrane</keyword>
<evidence type="ECO:0000313" key="3">
    <source>
        <dbReference type="EMBL" id="SUA46424.1"/>
    </source>
</evidence>